<feature type="transmembrane region" description="Helical" evidence="5">
    <location>
        <begin position="99"/>
        <end position="121"/>
    </location>
</feature>
<feature type="domain" description="Yip1" evidence="6">
    <location>
        <begin position="4"/>
        <end position="201"/>
    </location>
</feature>
<dbReference type="AlphaFoldDB" id="A0A3N6LJ08"/>
<proteinExistence type="predicted"/>
<feature type="transmembrane region" description="Helical" evidence="5">
    <location>
        <begin position="63"/>
        <end position="87"/>
    </location>
</feature>
<dbReference type="GO" id="GO:0016020">
    <property type="term" value="C:membrane"/>
    <property type="evidence" value="ECO:0007669"/>
    <property type="project" value="UniProtKB-SubCell"/>
</dbReference>
<feature type="transmembrane region" description="Helical" evidence="5">
    <location>
        <begin position="154"/>
        <end position="176"/>
    </location>
</feature>
<dbReference type="RefSeq" id="WP_124179001.1">
    <property type="nucleotide sequence ID" value="NZ_REFY01000005.1"/>
</dbReference>
<evidence type="ECO:0000259" key="6">
    <source>
        <dbReference type="Pfam" id="PF04893"/>
    </source>
</evidence>
<comment type="subcellular location">
    <subcellularLocation>
        <location evidence="1">Membrane</location>
        <topology evidence="1">Multi-pass membrane protein</topology>
    </subcellularLocation>
</comment>
<evidence type="ECO:0000256" key="5">
    <source>
        <dbReference type="SAM" id="Phobius"/>
    </source>
</evidence>
<evidence type="ECO:0000313" key="7">
    <source>
        <dbReference type="EMBL" id="RQG87801.1"/>
    </source>
</evidence>
<accession>A0A3N6LJ08</accession>
<keyword evidence="8" id="KW-1185">Reference proteome</keyword>
<reference evidence="7 8" key="1">
    <citation type="submission" date="2018-10" db="EMBL/GenBank/DDBJ databases">
        <title>Natrarchaeobius chitinivorans gen. nov., sp. nov., and Natrarchaeobius haloalkaliphilus sp. nov., alkaliphilic, chitin-utilizing haloarchaea from hypersaline alkaline lakes.</title>
        <authorList>
            <person name="Sorokin D.Y."/>
            <person name="Elcheninov A.G."/>
            <person name="Kostrikina N.A."/>
            <person name="Bale N.J."/>
            <person name="Sinninghe Damste J.S."/>
            <person name="Khijniak T.V."/>
            <person name="Kublanov I.V."/>
            <person name="Toshchakov S.V."/>
        </authorList>
    </citation>
    <scope>NUCLEOTIDE SEQUENCE [LARGE SCALE GENOMIC DNA]</scope>
    <source>
        <strain evidence="7 8">AArcht-Sl</strain>
    </source>
</reference>
<gene>
    <name evidence="7" type="ORF">EA462_13085</name>
</gene>
<evidence type="ECO:0000313" key="8">
    <source>
        <dbReference type="Proteomes" id="UP000273828"/>
    </source>
</evidence>
<name>A0A3N6LJ08_9EURY</name>
<evidence type="ECO:0000256" key="4">
    <source>
        <dbReference type="ARBA" id="ARBA00023136"/>
    </source>
</evidence>
<feature type="transmembrane region" description="Helical" evidence="5">
    <location>
        <begin position="188"/>
        <end position="211"/>
    </location>
</feature>
<keyword evidence="4 5" id="KW-0472">Membrane</keyword>
<evidence type="ECO:0000256" key="1">
    <source>
        <dbReference type="ARBA" id="ARBA00004141"/>
    </source>
</evidence>
<organism evidence="7 8">
    <name type="scientific">Natrarchaeobius halalkaliphilus</name>
    <dbReference type="NCBI Taxonomy" id="1679091"/>
    <lineage>
        <taxon>Archaea</taxon>
        <taxon>Methanobacteriati</taxon>
        <taxon>Methanobacteriota</taxon>
        <taxon>Stenosarchaea group</taxon>
        <taxon>Halobacteria</taxon>
        <taxon>Halobacteriales</taxon>
        <taxon>Natrialbaceae</taxon>
        <taxon>Natrarchaeobius</taxon>
    </lineage>
</organism>
<sequence length="214" mass="23408">MATGFVTDPEGFLRKKAATGRLWIPSLFAVLVGIALLSQTWLIRVQLGGEFLRVIDALIIWGMFRVIEGFIIWIYFIVAFWAMGIALGGKPLLGHVIRVAGWGLPPFIIAGLVWGAGYYYALRDATLLEYDLQGIEAEWELLADYKAQAVGDPYLVGATLLGSGVLLISAYIWVNGVKTACDLDKRNATIAVGVPLALYVLYRFLAIYGILPGP</sequence>
<keyword evidence="2 5" id="KW-0812">Transmembrane</keyword>
<dbReference type="OrthoDB" id="196456at2157"/>
<evidence type="ECO:0000256" key="3">
    <source>
        <dbReference type="ARBA" id="ARBA00022989"/>
    </source>
</evidence>
<protein>
    <recommendedName>
        <fullName evidence="6">Yip1 domain-containing protein</fullName>
    </recommendedName>
</protein>
<dbReference type="Proteomes" id="UP000273828">
    <property type="component" value="Unassembled WGS sequence"/>
</dbReference>
<dbReference type="InterPro" id="IPR006977">
    <property type="entry name" value="Yip1_dom"/>
</dbReference>
<keyword evidence="3 5" id="KW-1133">Transmembrane helix</keyword>
<evidence type="ECO:0000256" key="2">
    <source>
        <dbReference type="ARBA" id="ARBA00022692"/>
    </source>
</evidence>
<comment type="caution">
    <text evidence="7">The sequence shown here is derived from an EMBL/GenBank/DDBJ whole genome shotgun (WGS) entry which is preliminary data.</text>
</comment>
<feature type="transmembrane region" description="Helical" evidence="5">
    <location>
        <begin position="22"/>
        <end position="43"/>
    </location>
</feature>
<dbReference type="Pfam" id="PF04893">
    <property type="entry name" value="Yip1"/>
    <property type="match status" value="1"/>
</dbReference>
<dbReference type="EMBL" id="REFY01000005">
    <property type="protein sequence ID" value="RQG87801.1"/>
    <property type="molecule type" value="Genomic_DNA"/>
</dbReference>